<reference evidence="1" key="1">
    <citation type="submission" date="2020-09" db="EMBL/GenBank/DDBJ databases">
        <title>Desulfogranum mesoprofundum gen. nov., sp. nov., a novel mesophilic, sulfate-reducing chemolithoautotroph isolated from a deep-sea hydrothermal vent chimney in the Suiyo Seamount.</title>
        <authorList>
            <person name="Hashimoto Y."/>
            <person name="Nakagawa S."/>
        </authorList>
    </citation>
    <scope>NUCLEOTIDE SEQUENCE</scope>
    <source>
        <strain evidence="1">KT2</strain>
    </source>
</reference>
<dbReference type="EMBL" id="AP024086">
    <property type="protein sequence ID" value="BCL60950.1"/>
    <property type="molecule type" value="Genomic_DNA"/>
</dbReference>
<organism evidence="1 2">
    <name type="scientific">Desulfomarina profundi</name>
    <dbReference type="NCBI Taxonomy" id="2772557"/>
    <lineage>
        <taxon>Bacteria</taxon>
        <taxon>Pseudomonadati</taxon>
        <taxon>Thermodesulfobacteriota</taxon>
        <taxon>Desulfobulbia</taxon>
        <taxon>Desulfobulbales</taxon>
        <taxon>Desulfobulbaceae</taxon>
        <taxon>Desulfomarina</taxon>
    </lineage>
</organism>
<evidence type="ECO:0000313" key="1">
    <source>
        <dbReference type="EMBL" id="BCL60950.1"/>
    </source>
</evidence>
<keyword evidence="2" id="KW-1185">Reference proteome</keyword>
<dbReference type="KEGG" id="dbk:DGMP_16430"/>
<protein>
    <recommendedName>
        <fullName evidence="3">8-amino-7-oxononanoate synthase</fullName>
    </recommendedName>
</protein>
<dbReference type="AlphaFoldDB" id="A0A8D5JP68"/>
<dbReference type="Proteomes" id="UP000826725">
    <property type="component" value="Chromosome"/>
</dbReference>
<dbReference type="RefSeq" id="WP_228857028.1">
    <property type="nucleotide sequence ID" value="NZ_AP024086.1"/>
</dbReference>
<evidence type="ECO:0000313" key="2">
    <source>
        <dbReference type="Proteomes" id="UP000826725"/>
    </source>
</evidence>
<proteinExistence type="predicted"/>
<evidence type="ECO:0008006" key="3">
    <source>
        <dbReference type="Google" id="ProtNLM"/>
    </source>
</evidence>
<accession>A0A8D5JP68</accession>
<gene>
    <name evidence="1" type="ORF">DGMP_16430</name>
</gene>
<sequence length="81" mass="9333">MSSYRDKLAQLENTGRLRYLKPLSGREGCHIKYGRHRMLNMTSNDYLGFGGTGSCMRGFSWNPEIGIPWIISRLDLPHRAF</sequence>
<name>A0A8D5JP68_9BACT</name>